<dbReference type="EMBL" id="JBGONM010000042">
    <property type="protein sequence ID" value="MEZ8082757.1"/>
    <property type="molecule type" value="Genomic_DNA"/>
</dbReference>
<dbReference type="InterPro" id="IPR012337">
    <property type="entry name" value="RNaseH-like_sf"/>
</dbReference>
<keyword evidence="3" id="KW-1185">Reference proteome</keyword>
<dbReference type="Proteomes" id="UP001569154">
    <property type="component" value="Unassembled WGS sequence"/>
</dbReference>
<gene>
    <name evidence="2" type="ORF">ACED35_16690</name>
</gene>
<dbReference type="InterPro" id="IPR001584">
    <property type="entry name" value="Integrase_cat-core"/>
</dbReference>
<evidence type="ECO:0000313" key="2">
    <source>
        <dbReference type="EMBL" id="MEZ8082757.1"/>
    </source>
</evidence>
<evidence type="ECO:0000259" key="1">
    <source>
        <dbReference type="Pfam" id="PF13683"/>
    </source>
</evidence>
<name>A0ABV4L4Z3_9GAMM</name>
<evidence type="ECO:0000313" key="3">
    <source>
        <dbReference type="Proteomes" id="UP001569154"/>
    </source>
</evidence>
<dbReference type="Pfam" id="PF13683">
    <property type="entry name" value="rve_3"/>
    <property type="match status" value="1"/>
</dbReference>
<feature type="non-terminal residue" evidence="2">
    <location>
        <position position="1"/>
    </location>
</feature>
<feature type="domain" description="Integrase catalytic" evidence="1">
    <location>
        <begin position="1"/>
        <end position="53"/>
    </location>
</feature>
<reference evidence="2 3" key="1">
    <citation type="submission" date="2024-06" db="EMBL/GenBank/DDBJ databases">
        <authorList>
            <person name="Steensen K."/>
            <person name="Seneca J."/>
            <person name="Bartlau N."/>
            <person name="Yu A.X."/>
            <person name="Polz M.F."/>
        </authorList>
    </citation>
    <scope>NUCLEOTIDE SEQUENCE [LARGE SCALE GENOMIC DNA]</scope>
    <source>
        <strain evidence="2 3">1F260</strain>
    </source>
</reference>
<dbReference type="RefSeq" id="WP_371734927.1">
    <property type="nucleotide sequence ID" value="NZ_JBGONM010000042.1"/>
</dbReference>
<comment type="caution">
    <text evidence="2">The sequence shown here is derived from an EMBL/GenBank/DDBJ whole genome shotgun (WGS) entry which is preliminary data.</text>
</comment>
<protein>
    <submittedName>
        <fullName evidence="2">Integrase core domain-containing protein</fullName>
    </submittedName>
</protein>
<proteinExistence type="predicted"/>
<dbReference type="SUPFAM" id="SSF53098">
    <property type="entry name" value="Ribonuclease H-like"/>
    <property type="match status" value="1"/>
</dbReference>
<organism evidence="2 3">
    <name type="scientific">Enterovibrio norvegicus</name>
    <dbReference type="NCBI Taxonomy" id="188144"/>
    <lineage>
        <taxon>Bacteria</taxon>
        <taxon>Pseudomonadati</taxon>
        <taxon>Pseudomonadota</taxon>
        <taxon>Gammaproteobacteria</taxon>
        <taxon>Vibrionales</taxon>
        <taxon>Vibrionaceae</taxon>
        <taxon>Enterovibrio</taxon>
    </lineage>
</organism>
<sequence>NAPMERLFRSLKSEWMPVTGYASFAEASKDISHYLMNYYNWNRPHSYNGGLPPAKAEIQPNLLSGMS</sequence>
<accession>A0ABV4L4Z3</accession>